<dbReference type="GO" id="GO:0005737">
    <property type="term" value="C:cytoplasm"/>
    <property type="evidence" value="ECO:0007669"/>
    <property type="project" value="UniProtKB-SubCell"/>
</dbReference>
<dbReference type="PANTHER" id="PTHR24029:SF0">
    <property type="entry name" value="UVRABC SYSTEM PROTEIN B"/>
    <property type="match status" value="1"/>
</dbReference>
<dbReference type="InterPro" id="IPR014001">
    <property type="entry name" value="Helicase_ATP-bd"/>
</dbReference>
<dbReference type="CDD" id="cd18790">
    <property type="entry name" value="SF2_C_UvrB"/>
    <property type="match status" value="1"/>
</dbReference>
<keyword evidence="3 12" id="KW-0963">Cytoplasm</keyword>
<dbReference type="HAMAP" id="MF_00204">
    <property type="entry name" value="UvrB"/>
    <property type="match status" value="1"/>
</dbReference>
<dbReference type="InterPro" id="IPR001650">
    <property type="entry name" value="Helicase_C-like"/>
</dbReference>
<dbReference type="NCBIfam" id="TIGR00631">
    <property type="entry name" value="uvrb"/>
    <property type="match status" value="1"/>
</dbReference>
<dbReference type="GO" id="GO:0006289">
    <property type="term" value="P:nucleotide-excision repair"/>
    <property type="evidence" value="ECO:0007669"/>
    <property type="project" value="UniProtKB-UniRule"/>
</dbReference>
<dbReference type="Pfam" id="PF02151">
    <property type="entry name" value="UVR"/>
    <property type="match status" value="1"/>
</dbReference>
<accession>A0A7C9HJ35</accession>
<feature type="short sequence motif" description="Beta-hairpin" evidence="12">
    <location>
        <begin position="97"/>
        <end position="120"/>
    </location>
</feature>
<dbReference type="GO" id="GO:0005524">
    <property type="term" value="F:ATP binding"/>
    <property type="evidence" value="ECO:0007669"/>
    <property type="project" value="UniProtKB-UniRule"/>
</dbReference>
<keyword evidence="6 12" id="KW-0228">DNA excision</keyword>
<dbReference type="PROSITE" id="PS50151">
    <property type="entry name" value="UVR"/>
    <property type="match status" value="1"/>
</dbReference>
<dbReference type="GO" id="GO:0003677">
    <property type="term" value="F:DNA binding"/>
    <property type="evidence" value="ECO:0007669"/>
    <property type="project" value="UniProtKB-UniRule"/>
</dbReference>
<keyword evidence="9 12" id="KW-0234">DNA repair</keyword>
<dbReference type="Pfam" id="PF04851">
    <property type="entry name" value="ResIII"/>
    <property type="match status" value="1"/>
</dbReference>
<evidence type="ECO:0000259" key="17">
    <source>
        <dbReference type="PROSITE" id="PS51194"/>
    </source>
</evidence>
<dbReference type="SMART" id="SM00490">
    <property type="entry name" value="HELICc"/>
    <property type="match status" value="1"/>
</dbReference>
<evidence type="ECO:0000256" key="7">
    <source>
        <dbReference type="ARBA" id="ARBA00022840"/>
    </source>
</evidence>
<dbReference type="SUPFAM" id="SSF46600">
    <property type="entry name" value="C-terminal UvrC-binding domain of UvrB"/>
    <property type="match status" value="1"/>
</dbReference>
<dbReference type="RefSeq" id="WP_155843216.1">
    <property type="nucleotide sequence ID" value="NZ_BAAAIA010000008.1"/>
</dbReference>
<comment type="domain">
    <text evidence="12">The beta-hairpin motif is involved in DNA binding.</text>
</comment>
<evidence type="ECO:0000256" key="2">
    <source>
        <dbReference type="ARBA" id="ARBA00008533"/>
    </source>
</evidence>
<dbReference type="GO" id="GO:0009380">
    <property type="term" value="C:excinuclease repair complex"/>
    <property type="evidence" value="ECO:0007669"/>
    <property type="project" value="InterPro"/>
</dbReference>
<evidence type="ECO:0000256" key="11">
    <source>
        <dbReference type="ARBA" id="ARBA00029504"/>
    </source>
</evidence>
<proteinExistence type="inferred from homology"/>
<evidence type="ECO:0000313" key="19">
    <source>
        <dbReference type="Proteomes" id="UP000480122"/>
    </source>
</evidence>
<dbReference type="NCBIfam" id="NF003673">
    <property type="entry name" value="PRK05298.1"/>
    <property type="match status" value="1"/>
</dbReference>
<keyword evidence="7 12" id="KW-0067">ATP-binding</keyword>
<evidence type="ECO:0000256" key="13">
    <source>
        <dbReference type="RuleBase" id="RU003587"/>
    </source>
</evidence>
<dbReference type="SMART" id="SM00487">
    <property type="entry name" value="DEXDc"/>
    <property type="match status" value="1"/>
</dbReference>
<comment type="subcellular location">
    <subcellularLocation>
        <location evidence="1 12 13">Cytoplasm</location>
    </subcellularLocation>
</comment>
<keyword evidence="12 13" id="KW-0742">SOS response</keyword>
<comment type="caution">
    <text evidence="18">The sequence shown here is derived from an EMBL/GenBank/DDBJ whole genome shotgun (WGS) entry which is preliminary data.</text>
</comment>
<dbReference type="PANTHER" id="PTHR24029">
    <property type="entry name" value="UVRABC SYSTEM PROTEIN B"/>
    <property type="match status" value="1"/>
</dbReference>
<dbReference type="Gene3D" id="4.10.860.10">
    <property type="entry name" value="UVR domain"/>
    <property type="match status" value="1"/>
</dbReference>
<feature type="binding site" evidence="12">
    <location>
        <begin position="44"/>
        <end position="51"/>
    </location>
    <ligand>
        <name>ATP</name>
        <dbReference type="ChEBI" id="CHEBI:30616"/>
    </ligand>
</feature>
<evidence type="ECO:0000256" key="5">
    <source>
        <dbReference type="ARBA" id="ARBA00022763"/>
    </source>
</evidence>
<dbReference type="Pfam" id="PF12344">
    <property type="entry name" value="UvrB"/>
    <property type="match status" value="1"/>
</dbReference>
<keyword evidence="4 12" id="KW-0547">Nucleotide-binding</keyword>
<evidence type="ECO:0000256" key="1">
    <source>
        <dbReference type="ARBA" id="ARBA00004496"/>
    </source>
</evidence>
<dbReference type="InterPro" id="IPR001943">
    <property type="entry name" value="UVR_dom"/>
</dbReference>
<comment type="subunit">
    <text evidence="10 12 13">Forms a heterotetramer with UvrA during the search for lesions. Interacts with UvrC in an incision complex.</text>
</comment>
<gene>
    <name evidence="12 18" type="primary">uvrB</name>
    <name evidence="18" type="ORF">GLX25_14505</name>
</gene>
<feature type="domain" description="Helicase C-terminal" evidence="17">
    <location>
        <begin position="434"/>
        <end position="598"/>
    </location>
</feature>
<keyword evidence="14" id="KW-0175">Coiled coil</keyword>
<dbReference type="GO" id="GO:0016887">
    <property type="term" value="F:ATP hydrolysis activity"/>
    <property type="evidence" value="ECO:0007669"/>
    <property type="project" value="InterPro"/>
</dbReference>
<dbReference type="InterPro" id="IPR004807">
    <property type="entry name" value="UvrB"/>
</dbReference>
<dbReference type="AlphaFoldDB" id="A0A7C9HJ35"/>
<evidence type="ECO:0000256" key="9">
    <source>
        <dbReference type="ARBA" id="ARBA00023204"/>
    </source>
</evidence>
<dbReference type="GO" id="GO:0009432">
    <property type="term" value="P:SOS response"/>
    <property type="evidence" value="ECO:0007669"/>
    <property type="project" value="UniProtKB-UniRule"/>
</dbReference>
<evidence type="ECO:0000256" key="10">
    <source>
        <dbReference type="ARBA" id="ARBA00026033"/>
    </source>
</evidence>
<evidence type="ECO:0000256" key="12">
    <source>
        <dbReference type="HAMAP-Rule" id="MF_00204"/>
    </source>
</evidence>
<dbReference type="SUPFAM" id="SSF52540">
    <property type="entry name" value="P-loop containing nucleoside triphosphate hydrolases"/>
    <property type="match status" value="2"/>
</dbReference>
<evidence type="ECO:0000256" key="6">
    <source>
        <dbReference type="ARBA" id="ARBA00022769"/>
    </source>
</evidence>
<feature type="domain" description="Helicase ATP-binding" evidence="16">
    <location>
        <begin position="31"/>
        <end position="162"/>
    </location>
</feature>
<name>A0A7C9HJ35_9MICO</name>
<comment type="similarity">
    <text evidence="2 12 13">Belongs to the UvrB family.</text>
</comment>
<comment type="function">
    <text evidence="12">The UvrABC repair system catalyzes the recognition and processing of DNA lesions. A damage recognition complex composed of 2 UvrA and 2 UvrB subunits scans DNA for abnormalities. Upon binding of the UvrA(2)B(2) complex to a putative damaged site, the DNA wraps around one UvrB monomer. DNA wrap is dependent on ATP binding by UvrB and probably causes local melting of the DNA helix, facilitating insertion of UvrB beta-hairpin between the DNA strands. Then UvrB probes one DNA strand for the presence of a lesion. If a lesion is found the UvrA subunits dissociate and the UvrB-DNA preincision complex is formed. This complex is subsequently bound by UvrC and the second UvrB is released. If no lesion is found, the DNA wraps around the other UvrB subunit that will check the other stand for damage.</text>
</comment>
<feature type="coiled-coil region" evidence="14">
    <location>
        <begin position="261"/>
        <end position="295"/>
    </location>
</feature>
<keyword evidence="8 12" id="KW-0267">Excision nuclease</keyword>
<dbReference type="Proteomes" id="UP000480122">
    <property type="component" value="Unassembled WGS sequence"/>
</dbReference>
<dbReference type="Pfam" id="PF00271">
    <property type="entry name" value="Helicase_C"/>
    <property type="match status" value="1"/>
</dbReference>
<protein>
    <recommendedName>
        <fullName evidence="11 12">UvrABC system protein B</fullName>
        <shortName evidence="12">Protein UvrB</shortName>
    </recommendedName>
    <alternativeName>
        <fullName evidence="12">Excinuclease ABC subunit B</fullName>
    </alternativeName>
</protein>
<feature type="domain" description="UVR" evidence="15">
    <location>
        <begin position="641"/>
        <end position="676"/>
    </location>
</feature>
<feature type="coiled-coil region" evidence="14">
    <location>
        <begin position="637"/>
        <end position="683"/>
    </location>
</feature>
<keyword evidence="19" id="KW-1185">Reference proteome</keyword>
<evidence type="ECO:0000256" key="14">
    <source>
        <dbReference type="SAM" id="Coils"/>
    </source>
</evidence>
<evidence type="ECO:0000259" key="16">
    <source>
        <dbReference type="PROSITE" id="PS51192"/>
    </source>
</evidence>
<reference evidence="18 19" key="1">
    <citation type="submission" date="2019-11" db="EMBL/GenBank/DDBJ databases">
        <title>Agromyces kandeliae sp. nov., isolated from mangrove soil.</title>
        <authorList>
            <person name="Wang R."/>
        </authorList>
    </citation>
    <scope>NUCLEOTIDE SEQUENCE [LARGE SCALE GENOMIC DNA]</scope>
    <source>
        <strain evidence="18 19">JCM 11431</strain>
    </source>
</reference>
<sequence>MQSTRSVRPFEVVSEYAPSGDQPQAIADLAGRINAGETDVVLLGATGTGKSATTAWLIEQVQRPTLVLAHNKTLAAQLANEFRELMPNNAVEYFVSYYDYYQPEAYVPQTDTFIEKDSSINAEVERLRHSTTNSLLSRRDVVVVSTVSCIYGLGTPEEYLSAMMPLQVGQRVDRDWLIRKFVSMQYQRNDVDFSRGTFRVRGDTIEIIPVYEEHAIRIEMFGDEVEALHSLHPLTGTVVAKLDAVPVFPASHYVASVDVMQRAIGTIRDELDERLQELEREGKLLEAQRLRMRTTFDLEMMEQIGFCSGIENYSRHIDGRAPGEAPHCLLDYFPDDLLVVIDESHVTVPQIGAMYEGDASRKRTLVEHGFRLPSALDNRPLKFDEFKDRVGQTVYLSATPGRYEMGIADGVVEQIIRPTGLVDPEIVVKPSKGQIDDLLEEIRARAERDERVLVTTLTKRMAEELTDFLTEAGVRVRYLHSDVDTLRRVELLTELRAGVYDVLVGINLLREGLDLPEVSLVAILDADKEGFLRSSTSLIQTIGRAARNVSGQVHMYADVMTESMQLAIDETNRRRDKQVDYNRVNGIDPTPLRKRIADITEVLAREEADTAALLAGRDGRKTSPVPMKRDGIAAAGANDLEELIRDLNDQMLEAAGELKFELAARLRDEVSELKRELRQMEKAGHLG</sequence>
<dbReference type="EMBL" id="WODA01000025">
    <property type="protein sequence ID" value="MUN08326.1"/>
    <property type="molecule type" value="Genomic_DNA"/>
</dbReference>
<evidence type="ECO:0000256" key="8">
    <source>
        <dbReference type="ARBA" id="ARBA00022881"/>
    </source>
</evidence>
<dbReference type="OrthoDB" id="9806651at2"/>
<dbReference type="PROSITE" id="PS51192">
    <property type="entry name" value="HELICASE_ATP_BIND_1"/>
    <property type="match status" value="1"/>
</dbReference>
<dbReference type="InterPro" id="IPR036876">
    <property type="entry name" value="UVR_dom_sf"/>
</dbReference>
<dbReference type="InterPro" id="IPR024759">
    <property type="entry name" value="UvrB_YAD/RRR_dom"/>
</dbReference>
<dbReference type="GO" id="GO:0009381">
    <property type="term" value="F:excinuclease ABC activity"/>
    <property type="evidence" value="ECO:0007669"/>
    <property type="project" value="UniProtKB-UniRule"/>
</dbReference>
<dbReference type="InterPro" id="IPR027417">
    <property type="entry name" value="P-loop_NTPase"/>
</dbReference>
<evidence type="ECO:0000259" key="15">
    <source>
        <dbReference type="PROSITE" id="PS50151"/>
    </source>
</evidence>
<dbReference type="PROSITE" id="PS51194">
    <property type="entry name" value="HELICASE_CTER"/>
    <property type="match status" value="1"/>
</dbReference>
<evidence type="ECO:0000256" key="4">
    <source>
        <dbReference type="ARBA" id="ARBA00022741"/>
    </source>
</evidence>
<dbReference type="InterPro" id="IPR006935">
    <property type="entry name" value="Helicase/UvrB_N"/>
</dbReference>
<dbReference type="CDD" id="cd17916">
    <property type="entry name" value="DEXHc_UvrB"/>
    <property type="match status" value="1"/>
</dbReference>
<dbReference type="Gene3D" id="3.40.50.300">
    <property type="entry name" value="P-loop containing nucleotide triphosphate hydrolases"/>
    <property type="match status" value="3"/>
</dbReference>
<dbReference type="InterPro" id="IPR041471">
    <property type="entry name" value="UvrB_inter"/>
</dbReference>
<organism evidence="18 19">
    <name type="scientific">Agromyces luteolus</name>
    <dbReference type="NCBI Taxonomy" id="88373"/>
    <lineage>
        <taxon>Bacteria</taxon>
        <taxon>Bacillati</taxon>
        <taxon>Actinomycetota</taxon>
        <taxon>Actinomycetes</taxon>
        <taxon>Micrococcales</taxon>
        <taxon>Microbacteriaceae</taxon>
        <taxon>Agromyces</taxon>
    </lineage>
</organism>
<evidence type="ECO:0000313" key="18">
    <source>
        <dbReference type="EMBL" id="MUN08326.1"/>
    </source>
</evidence>
<dbReference type="Pfam" id="PF17757">
    <property type="entry name" value="UvrB_inter"/>
    <property type="match status" value="1"/>
</dbReference>
<keyword evidence="5 12" id="KW-0227">DNA damage</keyword>
<evidence type="ECO:0000256" key="3">
    <source>
        <dbReference type="ARBA" id="ARBA00022490"/>
    </source>
</evidence>